<evidence type="ECO:0000313" key="1">
    <source>
        <dbReference type="EMBL" id="SER84854.1"/>
    </source>
</evidence>
<dbReference type="Proteomes" id="UP000199572">
    <property type="component" value="Unassembled WGS sequence"/>
</dbReference>
<accession>A0A1H9SIR1</accession>
<organism evidence="1 2">
    <name type="scientific">Pedobacter rhizosphaerae</name>
    <dbReference type="NCBI Taxonomy" id="390241"/>
    <lineage>
        <taxon>Bacteria</taxon>
        <taxon>Pseudomonadati</taxon>
        <taxon>Bacteroidota</taxon>
        <taxon>Sphingobacteriia</taxon>
        <taxon>Sphingobacteriales</taxon>
        <taxon>Sphingobacteriaceae</taxon>
        <taxon>Pedobacter</taxon>
    </lineage>
</organism>
<keyword evidence="2" id="KW-1185">Reference proteome</keyword>
<sequence length="182" mass="20759">MKILPIIFLGATTFLPIAEPCFPTLQNNSHILLAPDQESDIREIRKEYERINALKLKVEQFTYKTKDCVEGGEISYYTSNGQTLKVSEKGAMDDAFWQKEYYYKAGKVFFSLERLHWGAADGKTITTTYRFYFKGGKSIRQMEGQKTADLKDKASEMASIAGKLLQVKSTKNFSAVYCDDQK</sequence>
<dbReference type="RefSeq" id="WP_090885652.1">
    <property type="nucleotide sequence ID" value="NZ_FOGG01000018.1"/>
</dbReference>
<name>A0A1H9SIR1_9SPHI</name>
<reference evidence="1 2" key="1">
    <citation type="submission" date="2016-10" db="EMBL/GenBank/DDBJ databases">
        <authorList>
            <person name="de Groot N.N."/>
        </authorList>
    </citation>
    <scope>NUCLEOTIDE SEQUENCE [LARGE SCALE GENOMIC DNA]</scope>
    <source>
        <strain evidence="1 2">DSM 18610</strain>
    </source>
</reference>
<protein>
    <submittedName>
        <fullName evidence="1">Uncharacterized protein</fullName>
    </submittedName>
</protein>
<gene>
    <name evidence="1" type="ORF">SAMN04488023_11842</name>
</gene>
<dbReference type="OrthoDB" id="1494523at2"/>
<evidence type="ECO:0000313" key="2">
    <source>
        <dbReference type="Proteomes" id="UP000199572"/>
    </source>
</evidence>
<dbReference type="AlphaFoldDB" id="A0A1H9SIR1"/>
<dbReference type="EMBL" id="FOGG01000018">
    <property type="protein sequence ID" value="SER84854.1"/>
    <property type="molecule type" value="Genomic_DNA"/>
</dbReference>
<proteinExistence type="predicted"/>